<evidence type="ECO:0000313" key="3">
    <source>
        <dbReference type="Proteomes" id="UP000037326"/>
    </source>
</evidence>
<keyword evidence="1" id="KW-0812">Transmembrane</keyword>
<dbReference type="InterPro" id="IPR020509">
    <property type="entry name" value="Uncharacterised_YnzE"/>
</dbReference>
<protein>
    <submittedName>
        <fullName evidence="2">Membrane protein</fullName>
    </submittedName>
</protein>
<dbReference type="PATRIC" id="fig|582475.4.peg.1978"/>
<dbReference type="GeneID" id="96598914"/>
<dbReference type="Proteomes" id="UP000037326">
    <property type="component" value="Unassembled WGS sequence"/>
</dbReference>
<feature type="transmembrane region" description="Helical" evidence="1">
    <location>
        <begin position="101"/>
        <end position="122"/>
    </location>
</feature>
<dbReference type="Pfam" id="PF17329">
    <property type="entry name" value="DUF5367"/>
    <property type="match status" value="1"/>
</dbReference>
<gene>
    <name evidence="2" type="ORF">ACZ11_11790</name>
</gene>
<reference evidence="3" key="1">
    <citation type="submission" date="2015-07" db="EMBL/GenBank/DDBJ databases">
        <authorList>
            <consortium name="Consortium for Microbial Forensics and Genomics (microFORGE)"/>
            <person name="Knight B.M."/>
            <person name="Roberts D.P."/>
            <person name="Lin D."/>
            <person name="Hari K."/>
            <person name="Fletcher J."/>
            <person name="Melcher U."/>
            <person name="Blagden T."/>
            <person name="Winegar R.A."/>
        </authorList>
    </citation>
    <scope>NUCLEOTIDE SEQUENCE [LARGE SCALE GENOMIC DNA]</scope>
    <source>
        <strain evidence="3">DSM 23493</strain>
    </source>
</reference>
<dbReference type="RefSeq" id="WP_049666279.1">
    <property type="nucleotide sequence ID" value="NZ_LFXJ01000005.1"/>
</dbReference>
<name>A0A0K9FF40_9BACI</name>
<proteinExistence type="predicted"/>
<comment type="caution">
    <text evidence="2">The sequence shown here is derived from an EMBL/GenBank/DDBJ whole genome shotgun (WGS) entry which is preliminary data.</text>
</comment>
<evidence type="ECO:0000313" key="2">
    <source>
        <dbReference type="EMBL" id="KMY32766.1"/>
    </source>
</evidence>
<dbReference type="OrthoDB" id="8479580at2"/>
<feature type="transmembrane region" description="Helical" evidence="1">
    <location>
        <begin position="66"/>
        <end position="86"/>
    </location>
</feature>
<accession>A0A0K9FF40</accession>
<organism evidence="2 3">
    <name type="scientific">Lysinibacillus xylanilyticus</name>
    <dbReference type="NCBI Taxonomy" id="582475"/>
    <lineage>
        <taxon>Bacteria</taxon>
        <taxon>Bacillati</taxon>
        <taxon>Bacillota</taxon>
        <taxon>Bacilli</taxon>
        <taxon>Bacillales</taxon>
        <taxon>Bacillaceae</taxon>
        <taxon>Lysinibacillus</taxon>
    </lineage>
</organism>
<keyword evidence="1" id="KW-1133">Transmembrane helix</keyword>
<dbReference type="EMBL" id="LFXJ01000005">
    <property type="protein sequence ID" value="KMY32766.1"/>
    <property type="molecule type" value="Genomic_DNA"/>
</dbReference>
<feature type="transmembrane region" description="Helical" evidence="1">
    <location>
        <begin position="36"/>
        <end position="54"/>
    </location>
</feature>
<sequence>MSFFLCWGFGIWLFASAAFRLVGQYFFTLEKPFLMIGAYILVIPLIWISTIPIYSLKKIQGTERLLAAICIVLPGMLIDAVVLFYFDNIFPNLSADADRYFASWLLLAYSLILLTGFTKASFVRKNTIHSSN</sequence>
<evidence type="ECO:0000256" key="1">
    <source>
        <dbReference type="SAM" id="Phobius"/>
    </source>
</evidence>
<keyword evidence="1" id="KW-0472">Membrane</keyword>
<dbReference type="AlphaFoldDB" id="A0A0K9FF40"/>